<feature type="signal peptide" evidence="2">
    <location>
        <begin position="1"/>
        <end position="18"/>
    </location>
</feature>
<feature type="region of interest" description="Disordered" evidence="1">
    <location>
        <begin position="23"/>
        <end position="67"/>
    </location>
</feature>
<evidence type="ECO:0000313" key="3">
    <source>
        <dbReference type="EMBL" id="SCG19618.1"/>
    </source>
</evidence>
<dbReference type="GeneID" id="95805643"/>
<evidence type="ECO:0008006" key="5">
    <source>
        <dbReference type="Google" id="ProtNLM"/>
    </source>
</evidence>
<dbReference type="EMBL" id="LT607733">
    <property type="protein sequence ID" value="SCG19618.1"/>
    <property type="molecule type" value="Genomic_DNA"/>
</dbReference>
<sequence length="159" mass="15504">MTRVLRIVAAVLVSGALAACGADGAPEPATAPPPASGASPGASSPASAPSATPPPAGSASPAAGRGGYANPDEAIAAHLSAVPGVRYLGLCKNAKRDPAAVCALRMGFVERDEVYGLGAPHSDVVGFLLLRDGPAGWRVAAEYAPDGGTPAPPWMAGVG</sequence>
<evidence type="ECO:0000256" key="2">
    <source>
        <dbReference type="SAM" id="SignalP"/>
    </source>
</evidence>
<keyword evidence="4" id="KW-1185">Reference proteome</keyword>
<feature type="chain" id="PRO_5039200963" description="Lipoprotein" evidence="2">
    <location>
        <begin position="19"/>
        <end position="159"/>
    </location>
</feature>
<dbReference type="AlphaFoldDB" id="A0A1C5GIK4"/>
<name>A0A1C5GIK4_MICEH</name>
<proteinExistence type="predicted"/>
<keyword evidence="2" id="KW-0732">Signal</keyword>
<evidence type="ECO:0000313" key="4">
    <source>
        <dbReference type="Proteomes" id="UP000198251"/>
    </source>
</evidence>
<evidence type="ECO:0000256" key="1">
    <source>
        <dbReference type="SAM" id="MobiDB-lite"/>
    </source>
</evidence>
<dbReference type="Proteomes" id="UP000198251">
    <property type="component" value="Chromosome I"/>
</dbReference>
<reference evidence="3 4" key="1">
    <citation type="submission" date="2016-06" db="EMBL/GenBank/DDBJ databases">
        <authorList>
            <person name="Kjaerup R.B."/>
            <person name="Dalgaard T.S."/>
            <person name="Juul-Madsen H.R."/>
        </authorList>
    </citation>
    <scope>NUCLEOTIDE SEQUENCE [LARGE SCALE GENOMIC DNA]</scope>
    <source>
        <strain evidence="3 4">DSM 43913</strain>
    </source>
</reference>
<dbReference type="RefSeq" id="WP_157747275.1">
    <property type="nucleotide sequence ID" value="NZ_LT607733.1"/>
</dbReference>
<organism evidence="3 4">
    <name type="scientific">Micromonospora echinofusca</name>
    <dbReference type="NCBI Taxonomy" id="47858"/>
    <lineage>
        <taxon>Bacteria</taxon>
        <taxon>Bacillati</taxon>
        <taxon>Actinomycetota</taxon>
        <taxon>Actinomycetes</taxon>
        <taxon>Micromonosporales</taxon>
        <taxon>Micromonosporaceae</taxon>
        <taxon>Micromonospora</taxon>
    </lineage>
</organism>
<gene>
    <name evidence="3" type="ORF">GA0070610_6005</name>
</gene>
<accession>A0A1C5GIK4</accession>
<feature type="compositionally biased region" description="Low complexity" evidence="1">
    <location>
        <begin position="36"/>
        <end position="50"/>
    </location>
</feature>
<dbReference type="PROSITE" id="PS51257">
    <property type="entry name" value="PROKAR_LIPOPROTEIN"/>
    <property type="match status" value="1"/>
</dbReference>
<protein>
    <recommendedName>
        <fullName evidence="5">Lipoprotein</fullName>
    </recommendedName>
</protein>